<proteinExistence type="predicted"/>
<dbReference type="Pfam" id="PF00069">
    <property type="entry name" value="Pkinase"/>
    <property type="match status" value="1"/>
</dbReference>
<dbReference type="PROSITE" id="PS50011">
    <property type="entry name" value="PROTEIN_KINASE_DOM"/>
    <property type="match status" value="1"/>
</dbReference>
<dbReference type="InterPro" id="IPR050205">
    <property type="entry name" value="CDPK_Ser/Thr_kinases"/>
</dbReference>
<keyword evidence="4" id="KW-0418">Kinase</keyword>
<dbReference type="InterPro" id="IPR000719">
    <property type="entry name" value="Prot_kinase_dom"/>
</dbReference>
<feature type="region of interest" description="Disordered" evidence="7">
    <location>
        <begin position="1125"/>
        <end position="1149"/>
    </location>
</feature>
<feature type="region of interest" description="Disordered" evidence="7">
    <location>
        <begin position="1021"/>
        <end position="1040"/>
    </location>
</feature>
<dbReference type="PANTHER" id="PTHR24349">
    <property type="entry name" value="SERINE/THREONINE-PROTEIN KINASE"/>
    <property type="match status" value="1"/>
</dbReference>
<keyword evidence="5" id="KW-0067">ATP-binding</keyword>
<organism evidence="9 10">
    <name type="scientific">Polarella glacialis</name>
    <name type="common">Dinoflagellate</name>
    <dbReference type="NCBI Taxonomy" id="89957"/>
    <lineage>
        <taxon>Eukaryota</taxon>
        <taxon>Sar</taxon>
        <taxon>Alveolata</taxon>
        <taxon>Dinophyceae</taxon>
        <taxon>Suessiales</taxon>
        <taxon>Suessiaceae</taxon>
        <taxon>Polarella</taxon>
    </lineage>
</organism>
<keyword evidence="10" id="KW-1185">Reference proteome</keyword>
<gene>
    <name evidence="9" type="ORF">PGLA1383_LOCUS15622</name>
</gene>
<feature type="region of interest" description="Disordered" evidence="7">
    <location>
        <begin position="906"/>
        <end position="931"/>
    </location>
</feature>
<evidence type="ECO:0000256" key="3">
    <source>
        <dbReference type="ARBA" id="ARBA00022741"/>
    </source>
</evidence>
<keyword evidence="3" id="KW-0547">Nucleotide-binding</keyword>
<accession>A0A813E7U5</accession>
<evidence type="ECO:0000256" key="6">
    <source>
        <dbReference type="SAM" id="Coils"/>
    </source>
</evidence>
<keyword evidence="2" id="KW-0808">Transferase</keyword>
<evidence type="ECO:0000256" key="1">
    <source>
        <dbReference type="ARBA" id="ARBA00022527"/>
    </source>
</evidence>
<dbReference type="SMART" id="SM00220">
    <property type="entry name" value="S_TKc"/>
    <property type="match status" value="1"/>
</dbReference>
<evidence type="ECO:0000256" key="5">
    <source>
        <dbReference type="ARBA" id="ARBA00022840"/>
    </source>
</evidence>
<dbReference type="OrthoDB" id="449487at2759"/>
<dbReference type="GO" id="GO:0004674">
    <property type="term" value="F:protein serine/threonine kinase activity"/>
    <property type="evidence" value="ECO:0007669"/>
    <property type="project" value="UniProtKB-KW"/>
</dbReference>
<feature type="non-terminal residue" evidence="9">
    <location>
        <position position="1801"/>
    </location>
</feature>
<evidence type="ECO:0000256" key="4">
    <source>
        <dbReference type="ARBA" id="ARBA00022777"/>
    </source>
</evidence>
<feature type="domain" description="Protein kinase" evidence="8">
    <location>
        <begin position="492"/>
        <end position="788"/>
    </location>
</feature>
<dbReference type="InterPro" id="IPR011009">
    <property type="entry name" value="Kinase-like_dom_sf"/>
</dbReference>
<dbReference type="EMBL" id="CAJNNV010009259">
    <property type="protein sequence ID" value="CAE8597171.1"/>
    <property type="molecule type" value="Genomic_DNA"/>
</dbReference>
<keyword evidence="6" id="KW-0175">Coiled coil</keyword>
<feature type="compositionally biased region" description="Low complexity" evidence="7">
    <location>
        <begin position="1567"/>
        <end position="1580"/>
    </location>
</feature>
<dbReference type="GO" id="GO:0005524">
    <property type="term" value="F:ATP binding"/>
    <property type="evidence" value="ECO:0007669"/>
    <property type="project" value="UniProtKB-KW"/>
</dbReference>
<dbReference type="Proteomes" id="UP000654075">
    <property type="component" value="Unassembled WGS sequence"/>
</dbReference>
<evidence type="ECO:0000256" key="7">
    <source>
        <dbReference type="SAM" id="MobiDB-lite"/>
    </source>
</evidence>
<protein>
    <recommendedName>
        <fullName evidence="8">Protein kinase domain-containing protein</fullName>
    </recommendedName>
</protein>
<dbReference type="Gene3D" id="1.10.510.10">
    <property type="entry name" value="Transferase(Phosphotransferase) domain 1"/>
    <property type="match status" value="1"/>
</dbReference>
<evidence type="ECO:0000256" key="2">
    <source>
        <dbReference type="ARBA" id="ARBA00022679"/>
    </source>
</evidence>
<feature type="compositionally biased region" description="Gly residues" evidence="7">
    <location>
        <begin position="1648"/>
        <end position="1657"/>
    </location>
</feature>
<name>A0A813E7U5_POLGL</name>
<keyword evidence="1" id="KW-0723">Serine/threonine-protein kinase</keyword>
<sequence>RSPAATALGLGLRRWAPLAGVGHLHFSSGGSGVVSGGKCKGMSFETCLAQDPRYCAWILKRGEDMGPAYHDFIAFLQSRMKAETVVEKDDRGASSSSMLTGNAAVYDVARSKSARAPASSEVSRSDPAADALVGFGKYKVTSYAEVVRQDPEYCRWVKQHYKSEGGADSSPQFKAFAAYVDSVELPPSSDSFARQRGGRSMPETRRPPSYSESPSFSSGSSSSSASRYGGGAGSSAGASPFPKKEKPGSLVSGCWPVTFGNKYKDWTFAEVLKKDTEYCEYVVNLVLEKHEQVNADMLAFTVYVQHQALSQQVWLHPIHHSQEQEQELRSSSSSLPTSWTSRHVGQSRVVALQNVADRVAKHMASGWTPGTASPSSPAQFNVSLAELALVVRSASSSDSASPEVQFQVPLLFSDIAWTAVPLLGGDVMHHVVAVAPRPERCGLLEPSLLDVWLLLVQTSSGAGLQKFLSELSSRGAIRWDLNSCYELPRDGWQADRFEGRVCMGSPRHSLGPGEVTVQAVKTHSKMSTEGMLNSVHLLAMCRGHPNIAGLLGVFCSHEPVFPEDGEEDATADSPPDMPVQSPRLYSGGSVSSLKPEAAVQLSFGLDIRWSVVRQHCPLGSLQDLVQSVGAFSEVSGFEVMCGVMSALTHLHSLRIVHRNVTPRDVLMGDAGRPLLGDIRYAACVDDKKAMARHVGTAGFAAPEVVEATPYGLAADIFSAGAVFYFALSCKLPFPGEDMASIFRRTCRCKPDFQKDCFADHVLVLLKALLAKDPLARPAADRAFGACWMSLPPEVQQRASASHAAVRALPLKLRQRRDEEKLFPCWKPTSEGAKSPRCFEDGGGGCRMIPDTDADGGSTIVGPGSPLSSMYASSEAPFAAPDSPLVGCASPQTALFDSVAPIAAPETLNEPSGPLNNDGTGRALEPHPPSTPSRLFRKVLAARQRFLGFHGRSLSRDPGPYGGAYDIGMDLASEETVRMWSQWKDSELAAHHNAMIQRQSLRRTQIKADMRKKEAQECTFAPKTLPRGSPRTCSRPDSTGEGKWIQRWDQRMRNQRLKQVEADHYAELTLKPQISPFAKAWSQKQAEVLTDGQAPVSVFERLYQAAIVQEDKRELALREKSASEEAELSASMHSSSVSRPPARRHLPTSELLYNDALDRRERLRIMAEQLEQRRADESKQKRQVLNRSRRYYWSMLERQIHAAFQQTTGNQKAMLQSSLEEFLVRFQCTRPRRADGQALSPQEEVEASRLRSTLWRHLDPLKTGHTDLLTLTVFFHVLMGVVDEATRAIKRGSTEDPASPGAPAGEGSPGLEAIYEEAGQAAELGHGAAGAGVCEDDEGRRITELLLRFDATRLRSELQPLYVHRMHYQSQQEKKEPDDAQAFKFEIDSQSRVMAAKLTERQRGESGKDLPTHADVLHWRYSQTQEKKEQARIQAKVDEAISCTFRPKTTSPRELYVDITTPPGASRAEVLYARGLAEKERRDAKVVENERMQKTAETRDCTFRPCTADSKKSYHKAHDGQAQAPVPRGFYETRQRLRAANEIRGQRLQQQEDRLGRCEPPGAHKAHPTSSSATSSVPSSPGAHGRLSNSPGSGEVSSSGLPTVAEDLPPGSARRSVSPKLAWGQPGSNTRQRSAGAGTSPRGPLAAGGNRGNPGGIRGTSAGAQRTRSGPPGRAGRTPPQGAQDPAANSGAVAPSGGANDVSEALPPALEVPAPAVAEAVEIQEVVPAVDDSPKPAPAPMLYVDVNIGPSQPPERIVLHEGQSVNEVAAEFAAKHVLTPVLAQRLHALLKEVVQRQGQAVQ</sequence>
<feature type="compositionally biased region" description="Low complexity" evidence="7">
    <location>
        <begin position="1127"/>
        <end position="1137"/>
    </location>
</feature>
<evidence type="ECO:0000259" key="8">
    <source>
        <dbReference type="PROSITE" id="PS50011"/>
    </source>
</evidence>
<feature type="region of interest" description="Disordered" evidence="7">
    <location>
        <begin position="563"/>
        <end position="586"/>
    </location>
</feature>
<feature type="compositionally biased region" description="Low complexity" evidence="7">
    <location>
        <begin position="207"/>
        <end position="227"/>
    </location>
</feature>
<evidence type="ECO:0000313" key="10">
    <source>
        <dbReference type="Proteomes" id="UP000654075"/>
    </source>
</evidence>
<feature type="coiled-coil region" evidence="6">
    <location>
        <begin position="1152"/>
        <end position="1186"/>
    </location>
</feature>
<dbReference type="SUPFAM" id="SSF56112">
    <property type="entry name" value="Protein kinase-like (PK-like)"/>
    <property type="match status" value="1"/>
</dbReference>
<feature type="region of interest" description="Disordered" evidence="7">
    <location>
        <begin position="187"/>
        <end position="249"/>
    </location>
</feature>
<feature type="compositionally biased region" description="Low complexity" evidence="7">
    <location>
        <begin position="1587"/>
        <end position="1599"/>
    </location>
</feature>
<evidence type="ECO:0000313" key="9">
    <source>
        <dbReference type="EMBL" id="CAE8597171.1"/>
    </source>
</evidence>
<comment type="caution">
    <text evidence="9">The sequence shown here is derived from an EMBL/GenBank/DDBJ whole genome shotgun (WGS) entry which is preliminary data.</text>
</comment>
<feature type="region of interest" description="Disordered" evidence="7">
    <location>
        <begin position="1555"/>
        <end position="1704"/>
    </location>
</feature>
<reference evidence="9" key="1">
    <citation type="submission" date="2021-02" db="EMBL/GenBank/DDBJ databases">
        <authorList>
            <person name="Dougan E. K."/>
            <person name="Rhodes N."/>
            <person name="Thang M."/>
            <person name="Chan C."/>
        </authorList>
    </citation>
    <scope>NUCLEOTIDE SEQUENCE</scope>
</reference>